<dbReference type="InterPro" id="IPR001054">
    <property type="entry name" value="A/G_cyclase"/>
</dbReference>
<evidence type="ECO:0000256" key="1">
    <source>
        <dbReference type="SAM" id="Phobius"/>
    </source>
</evidence>
<accession>A0ABU5EG09</accession>
<dbReference type="SMART" id="SM00044">
    <property type="entry name" value="CYCc"/>
    <property type="match status" value="1"/>
</dbReference>
<dbReference type="InterPro" id="IPR007890">
    <property type="entry name" value="CHASE2"/>
</dbReference>
<feature type="transmembrane region" description="Helical" evidence="1">
    <location>
        <begin position="411"/>
        <end position="432"/>
    </location>
</feature>
<dbReference type="Gene3D" id="3.30.70.1230">
    <property type="entry name" value="Nucleotide cyclase"/>
    <property type="match status" value="1"/>
</dbReference>
<keyword evidence="1" id="KW-1133">Transmembrane helix</keyword>
<dbReference type="SMART" id="SM01080">
    <property type="entry name" value="CHASE2"/>
    <property type="match status" value="1"/>
</dbReference>
<dbReference type="PANTHER" id="PTHR43081:SF1">
    <property type="entry name" value="ADENYLATE CYCLASE, TERMINAL-DIFFERENTIATION SPECIFIC"/>
    <property type="match status" value="1"/>
</dbReference>
<dbReference type="EC" id="4.6.1.-" evidence="3"/>
<proteinExistence type="predicted"/>
<protein>
    <submittedName>
        <fullName evidence="3">Adenylate/guanylate cyclase domain-containing protein</fullName>
        <ecNumber evidence="3">4.6.1.-</ecNumber>
    </submittedName>
</protein>
<keyword evidence="1" id="KW-0472">Membrane</keyword>
<reference evidence="3 4" key="1">
    <citation type="journal article" date="2016" name="Antonie Van Leeuwenhoek">
        <title>Dongia soli sp. nov., isolated from soil from Dokdo, Korea.</title>
        <authorList>
            <person name="Kim D.U."/>
            <person name="Lee H."/>
            <person name="Kim H."/>
            <person name="Kim S.G."/>
            <person name="Ka J.O."/>
        </authorList>
    </citation>
    <scope>NUCLEOTIDE SEQUENCE [LARGE SCALE GENOMIC DNA]</scope>
    <source>
        <strain evidence="3 4">D78</strain>
    </source>
</reference>
<dbReference type="PANTHER" id="PTHR43081">
    <property type="entry name" value="ADENYLATE CYCLASE, TERMINAL-DIFFERENTIATION SPECIFIC-RELATED"/>
    <property type="match status" value="1"/>
</dbReference>
<feature type="transmembrane region" description="Helical" evidence="1">
    <location>
        <begin position="359"/>
        <end position="378"/>
    </location>
</feature>
<dbReference type="Pfam" id="PF00211">
    <property type="entry name" value="Guanylate_cyc"/>
    <property type="match status" value="1"/>
</dbReference>
<evidence type="ECO:0000313" key="4">
    <source>
        <dbReference type="Proteomes" id="UP001279642"/>
    </source>
</evidence>
<name>A0ABU5EG09_9PROT</name>
<dbReference type="EMBL" id="JAXCLW010000004">
    <property type="protein sequence ID" value="MDY0884450.1"/>
    <property type="molecule type" value="Genomic_DNA"/>
</dbReference>
<dbReference type="RefSeq" id="WP_320509513.1">
    <property type="nucleotide sequence ID" value="NZ_JAXCLW010000004.1"/>
</dbReference>
<dbReference type="Proteomes" id="UP001279642">
    <property type="component" value="Unassembled WGS sequence"/>
</dbReference>
<dbReference type="SUPFAM" id="SSF55073">
    <property type="entry name" value="Nucleotide cyclase"/>
    <property type="match status" value="1"/>
</dbReference>
<feature type="domain" description="Guanylate cyclase" evidence="2">
    <location>
        <begin position="473"/>
        <end position="603"/>
    </location>
</feature>
<dbReference type="CDD" id="cd07302">
    <property type="entry name" value="CHD"/>
    <property type="match status" value="1"/>
</dbReference>
<evidence type="ECO:0000259" key="2">
    <source>
        <dbReference type="PROSITE" id="PS50125"/>
    </source>
</evidence>
<keyword evidence="1" id="KW-0812">Transmembrane</keyword>
<dbReference type="Pfam" id="PF05226">
    <property type="entry name" value="CHASE2"/>
    <property type="match status" value="1"/>
</dbReference>
<organism evidence="3 4">
    <name type="scientific">Dongia soli</name>
    <dbReference type="NCBI Taxonomy" id="600628"/>
    <lineage>
        <taxon>Bacteria</taxon>
        <taxon>Pseudomonadati</taxon>
        <taxon>Pseudomonadota</taxon>
        <taxon>Alphaproteobacteria</taxon>
        <taxon>Rhodospirillales</taxon>
        <taxon>Dongiaceae</taxon>
        <taxon>Dongia</taxon>
    </lineage>
</organism>
<gene>
    <name evidence="3" type="ORF">SMD27_16520</name>
</gene>
<evidence type="ECO:0000313" key="3">
    <source>
        <dbReference type="EMBL" id="MDY0884450.1"/>
    </source>
</evidence>
<dbReference type="PROSITE" id="PS50125">
    <property type="entry name" value="GUANYLATE_CYCLASE_2"/>
    <property type="match status" value="1"/>
</dbReference>
<keyword evidence="3" id="KW-0456">Lyase</keyword>
<dbReference type="InterPro" id="IPR029787">
    <property type="entry name" value="Nucleotide_cyclase"/>
</dbReference>
<sequence>MRVQPLFAVVAIAAALALIGNDAWRERGDGLSLDILHWLSGFVPATAAPANDNRTVIIGIDEETYARDPFRLTPQAMWTPQIGAVLDAVLDGGADVVGIDAIFNKSVAAAPAATPEADAVLRNYDRNLLRALNRGGKEKRIVMSYNRQGGQPLWPYRSQALAVGGSVNLRPTNMIDDDDGVIRSALLKTHECPGTTACMPEEERDIAGFALEVFSRATHQDLTFDASGAPLIGGKRLPETGNDRFLLNFKPVAADPPLYSFADLYACVQAGNADFFRQHFAGRTVIFGAVLDTEDRRLTAKRLATNPMGQNYAARCVYKDVIQSVLSPHVSKFIPGSYILATAIDNLKQGNWLRSASEGLRLACLFLLAFVMAGLVTYRPFLQATIGVGIIGIAWMATAAFVFAGNLVLPLIAGIGVMLAALPASLTYRIALVDRLRRQLRRSFALYLPEAELERLTAEGQAPSLGGELREVTILFSDIAGYSKLSESLSPGDLVRDLNAYFGRMTEIVQKHGGFVDKFIGDGILAVFGAPVRNGNHALAGTQAALDMVAACAGDANLTLNGERFHIRVGLHTGEAIVGNIGSPNRFNYTVVGDSVNLASRLEGVGKRYHTSIILSEQTRELVGDAIACRELDQVRVVGRDQPVRLFTPLADSGDGWMIALSQWRTGDFAAAAAGFRTLAEAGDEIAGSFAERAAAYSVTPPASWDGIVNLSEK</sequence>
<dbReference type="InterPro" id="IPR050697">
    <property type="entry name" value="Adenylyl/Guanylyl_Cyclase_3/4"/>
</dbReference>
<dbReference type="GO" id="GO:0016829">
    <property type="term" value="F:lyase activity"/>
    <property type="evidence" value="ECO:0007669"/>
    <property type="project" value="UniProtKB-KW"/>
</dbReference>
<comment type="caution">
    <text evidence="3">The sequence shown here is derived from an EMBL/GenBank/DDBJ whole genome shotgun (WGS) entry which is preliminary data.</text>
</comment>
<feature type="transmembrane region" description="Helical" evidence="1">
    <location>
        <begin position="385"/>
        <end position="405"/>
    </location>
</feature>
<keyword evidence="4" id="KW-1185">Reference proteome</keyword>